<evidence type="ECO:0000256" key="8">
    <source>
        <dbReference type="ARBA" id="ARBA00022968"/>
    </source>
</evidence>
<dbReference type="Pfam" id="PF01549">
    <property type="entry name" value="ShK"/>
    <property type="match status" value="1"/>
</dbReference>
<feature type="chain" id="PRO_5044024951" description="procollagen-proline 4-dioxygenase" evidence="16">
    <location>
        <begin position="23"/>
        <end position="340"/>
    </location>
</feature>
<dbReference type="SMART" id="SM00254">
    <property type="entry name" value="ShKT"/>
    <property type="match status" value="1"/>
</dbReference>
<evidence type="ECO:0000256" key="2">
    <source>
        <dbReference type="ARBA" id="ARBA00004648"/>
    </source>
</evidence>
<evidence type="ECO:0000256" key="7">
    <source>
        <dbReference type="ARBA" id="ARBA00022964"/>
    </source>
</evidence>
<evidence type="ECO:0000256" key="5">
    <source>
        <dbReference type="ARBA" id="ARBA00022692"/>
    </source>
</evidence>
<feature type="region of interest" description="Disordered" evidence="15">
    <location>
        <begin position="32"/>
        <end position="63"/>
    </location>
</feature>
<dbReference type="GO" id="GO:0005789">
    <property type="term" value="C:endoplasmic reticulum membrane"/>
    <property type="evidence" value="ECO:0007669"/>
    <property type="project" value="UniProtKB-SubCell"/>
</dbReference>
<dbReference type="Proteomes" id="UP001438707">
    <property type="component" value="Unassembled WGS sequence"/>
</dbReference>
<dbReference type="InterPro" id="IPR005123">
    <property type="entry name" value="Oxoglu/Fe-dep_dioxygenase_dom"/>
</dbReference>
<keyword evidence="5" id="KW-0812">Transmembrane</keyword>
<evidence type="ECO:0000256" key="12">
    <source>
        <dbReference type="ARBA" id="ARBA00023136"/>
    </source>
</evidence>
<evidence type="ECO:0000256" key="10">
    <source>
        <dbReference type="ARBA" id="ARBA00023002"/>
    </source>
</evidence>
<keyword evidence="12" id="KW-0472">Membrane</keyword>
<dbReference type="InterPro" id="IPR044862">
    <property type="entry name" value="Pro_4_hyd_alph_FE2OG_OXY"/>
</dbReference>
<evidence type="ECO:0000256" key="16">
    <source>
        <dbReference type="SAM" id="SignalP"/>
    </source>
</evidence>
<comment type="catalytic activity">
    <reaction evidence="14">
        <text>L-prolyl-[collagen] + 2-oxoglutarate + O2 = trans-4-hydroxy-L-prolyl-[collagen] + succinate + CO2</text>
        <dbReference type="Rhea" id="RHEA:18945"/>
        <dbReference type="Rhea" id="RHEA-COMP:11676"/>
        <dbReference type="Rhea" id="RHEA-COMP:11680"/>
        <dbReference type="ChEBI" id="CHEBI:15379"/>
        <dbReference type="ChEBI" id="CHEBI:16526"/>
        <dbReference type="ChEBI" id="CHEBI:16810"/>
        <dbReference type="ChEBI" id="CHEBI:30031"/>
        <dbReference type="ChEBI" id="CHEBI:50342"/>
        <dbReference type="ChEBI" id="CHEBI:61965"/>
        <dbReference type="EC" id="1.14.11.2"/>
    </reaction>
</comment>
<dbReference type="PANTHER" id="PTHR10869">
    <property type="entry name" value="PROLYL 4-HYDROXYLASE ALPHA SUBUNIT"/>
    <property type="match status" value="1"/>
</dbReference>
<comment type="caution">
    <text evidence="19">The sequence shown here is derived from an EMBL/GenBank/DDBJ whole genome shotgun (WGS) entry which is preliminary data.</text>
</comment>
<keyword evidence="7" id="KW-0223">Dioxygenase</keyword>
<evidence type="ECO:0000256" key="9">
    <source>
        <dbReference type="ARBA" id="ARBA00022989"/>
    </source>
</evidence>
<comment type="similarity">
    <text evidence="3">Belongs to the P4HA family.</text>
</comment>
<feature type="domain" description="Fe2OG dioxygenase" evidence="17">
    <location>
        <begin position="157"/>
        <end position="278"/>
    </location>
</feature>
<accession>A0AAW1Q2D6</accession>
<keyword evidence="16" id="KW-0732">Signal</keyword>
<dbReference type="InterPro" id="IPR045054">
    <property type="entry name" value="P4HA-like"/>
</dbReference>
<proteinExistence type="inferred from homology"/>
<comment type="cofactor">
    <cofactor evidence="1">
        <name>L-ascorbate</name>
        <dbReference type="ChEBI" id="CHEBI:38290"/>
    </cofactor>
</comment>
<dbReference type="PROSITE" id="PS51471">
    <property type="entry name" value="FE2OG_OXY"/>
    <property type="match status" value="1"/>
</dbReference>
<evidence type="ECO:0000256" key="3">
    <source>
        <dbReference type="ARBA" id="ARBA00006511"/>
    </source>
</evidence>
<name>A0AAW1Q2D6_9CHLO</name>
<protein>
    <recommendedName>
        <fullName evidence="4">procollagen-proline 4-dioxygenase</fullName>
        <ecNumber evidence="4">1.14.11.2</ecNumber>
    </recommendedName>
</protein>
<sequence length="340" mass="37213">MERFAFSLGFASLLLVAASASAERYIENSDRFPGWRGELPAEPGFRPNQSQPQGTPDTSVGFGELGQEEWRGEVIELSWTPRAFLYKGFLSDAECQHFIDKAKPGMTKSTVVDNETGKSVDSTVRTSTGTFFNRGEDEVVRRIEKRIAQVSHIPVENGEGIQILHYVNGQKYEPHHDFFHDKVNALPENGGQRVATVLMYLTTVEEGGETVFPSSPSKVSGPEWSDCAKKGLAVKTTRGDALLFFGLKPDGETDASSLHGSCPTTKGEKWSATKWMHVGPFGQSADTQKAGWGACVDGDTRCEQWAAKGECQKNPKYMLSSCRKACKTCKEEGPPDTAAS</sequence>
<dbReference type="InterPro" id="IPR006620">
    <property type="entry name" value="Pro_4_hyd_alph"/>
</dbReference>
<dbReference type="GO" id="GO:0031418">
    <property type="term" value="F:L-ascorbic acid binding"/>
    <property type="evidence" value="ECO:0007669"/>
    <property type="project" value="InterPro"/>
</dbReference>
<keyword evidence="9" id="KW-1133">Transmembrane helix</keyword>
<evidence type="ECO:0000256" key="14">
    <source>
        <dbReference type="ARBA" id="ARBA00049169"/>
    </source>
</evidence>
<evidence type="ECO:0000256" key="15">
    <source>
        <dbReference type="SAM" id="MobiDB-lite"/>
    </source>
</evidence>
<evidence type="ECO:0000256" key="6">
    <source>
        <dbReference type="ARBA" id="ARBA00022723"/>
    </source>
</evidence>
<evidence type="ECO:0000256" key="13">
    <source>
        <dbReference type="ARBA" id="ARBA00023180"/>
    </source>
</evidence>
<evidence type="ECO:0000259" key="17">
    <source>
        <dbReference type="PROSITE" id="PS51471"/>
    </source>
</evidence>
<evidence type="ECO:0000313" key="20">
    <source>
        <dbReference type="Proteomes" id="UP001438707"/>
    </source>
</evidence>
<dbReference type="Gene3D" id="2.60.120.620">
    <property type="entry name" value="q2cbj1_9rhob like domain"/>
    <property type="match status" value="1"/>
</dbReference>
<dbReference type="Pfam" id="PF13640">
    <property type="entry name" value="2OG-FeII_Oxy_3"/>
    <property type="match status" value="1"/>
</dbReference>
<keyword evidence="8" id="KW-0735">Signal-anchor</keyword>
<feature type="signal peptide" evidence="16">
    <location>
        <begin position="1"/>
        <end position="22"/>
    </location>
</feature>
<feature type="domain" description="ShKT" evidence="18">
    <location>
        <begin position="295"/>
        <end position="329"/>
    </location>
</feature>
<dbReference type="FunFam" id="2.60.120.620:FF:000002">
    <property type="entry name" value="Prolyl 4-hydroxylase 4"/>
    <property type="match status" value="1"/>
</dbReference>
<dbReference type="GO" id="GO:0005506">
    <property type="term" value="F:iron ion binding"/>
    <property type="evidence" value="ECO:0007669"/>
    <property type="project" value="InterPro"/>
</dbReference>
<dbReference type="EMBL" id="JALJOS010000078">
    <property type="protein sequence ID" value="KAK9816345.1"/>
    <property type="molecule type" value="Genomic_DNA"/>
</dbReference>
<comment type="subcellular location">
    <subcellularLocation>
        <location evidence="2">Endoplasmic reticulum membrane</location>
        <topology evidence="2">Single-pass type II membrane protein</topology>
    </subcellularLocation>
</comment>
<keyword evidence="10" id="KW-0560">Oxidoreductase</keyword>
<gene>
    <name evidence="19" type="ORF">WJX74_006070</name>
</gene>
<keyword evidence="20" id="KW-1185">Reference proteome</keyword>
<dbReference type="EC" id="1.14.11.2" evidence="4"/>
<dbReference type="PROSITE" id="PS51670">
    <property type="entry name" value="SHKT"/>
    <property type="match status" value="1"/>
</dbReference>
<dbReference type="AlphaFoldDB" id="A0AAW1Q2D6"/>
<keyword evidence="6" id="KW-0479">Metal-binding</keyword>
<keyword evidence="13" id="KW-0325">Glycoprotein</keyword>
<dbReference type="SMART" id="SM00702">
    <property type="entry name" value="P4Hc"/>
    <property type="match status" value="1"/>
</dbReference>
<evidence type="ECO:0000256" key="1">
    <source>
        <dbReference type="ARBA" id="ARBA00001961"/>
    </source>
</evidence>
<keyword evidence="11" id="KW-0408">Iron</keyword>
<reference evidence="19 20" key="1">
    <citation type="journal article" date="2024" name="Nat. Commun.">
        <title>Phylogenomics reveals the evolutionary origins of lichenization in chlorophyte algae.</title>
        <authorList>
            <person name="Puginier C."/>
            <person name="Libourel C."/>
            <person name="Otte J."/>
            <person name="Skaloud P."/>
            <person name="Haon M."/>
            <person name="Grisel S."/>
            <person name="Petersen M."/>
            <person name="Berrin J.G."/>
            <person name="Delaux P.M."/>
            <person name="Dal Grande F."/>
            <person name="Keller J."/>
        </authorList>
    </citation>
    <scope>NUCLEOTIDE SEQUENCE [LARGE SCALE GENOMIC DNA]</scope>
    <source>
        <strain evidence="19 20">SAG 2145</strain>
    </source>
</reference>
<organism evidence="19 20">
    <name type="scientific">Apatococcus lobatus</name>
    <dbReference type="NCBI Taxonomy" id="904363"/>
    <lineage>
        <taxon>Eukaryota</taxon>
        <taxon>Viridiplantae</taxon>
        <taxon>Chlorophyta</taxon>
        <taxon>core chlorophytes</taxon>
        <taxon>Trebouxiophyceae</taxon>
        <taxon>Chlorellales</taxon>
        <taxon>Chlorellaceae</taxon>
        <taxon>Apatococcus</taxon>
    </lineage>
</organism>
<evidence type="ECO:0000256" key="4">
    <source>
        <dbReference type="ARBA" id="ARBA00012269"/>
    </source>
</evidence>
<evidence type="ECO:0000313" key="19">
    <source>
        <dbReference type="EMBL" id="KAK9816345.1"/>
    </source>
</evidence>
<dbReference type="InterPro" id="IPR003582">
    <property type="entry name" value="ShKT_dom"/>
</dbReference>
<evidence type="ECO:0000256" key="11">
    <source>
        <dbReference type="ARBA" id="ARBA00023004"/>
    </source>
</evidence>
<dbReference type="PANTHER" id="PTHR10869:SF238">
    <property type="entry name" value="PROLYL 4-HYDROXYLASE 6-RELATED"/>
    <property type="match status" value="1"/>
</dbReference>
<evidence type="ECO:0000259" key="18">
    <source>
        <dbReference type="PROSITE" id="PS51670"/>
    </source>
</evidence>
<dbReference type="GO" id="GO:0004656">
    <property type="term" value="F:procollagen-proline 4-dioxygenase activity"/>
    <property type="evidence" value="ECO:0007669"/>
    <property type="project" value="UniProtKB-EC"/>
</dbReference>
<feature type="compositionally biased region" description="Polar residues" evidence="15">
    <location>
        <begin position="47"/>
        <end position="58"/>
    </location>
</feature>